<dbReference type="InterPro" id="IPR050640">
    <property type="entry name" value="Bact_2-comp_sensor_kinase"/>
</dbReference>
<dbReference type="PANTHER" id="PTHR34220">
    <property type="entry name" value="SENSOR HISTIDINE KINASE YPDA"/>
    <property type="match status" value="1"/>
</dbReference>
<sequence>MKWVLPALAPELAMYQSFLAASMPIRFAFTLLLIGWMAVISVLWYRQQDRNEAERIKIEADRMNKEAELASLRDKLQPHFLFNSLNSISALTVTKPEEARKMVYQLSEFLRGTIKKDNKPSALLTEIEHLKLYLEIEKVRFGNRLVTDIVCEDIGDDIWVPSMILQPIVENAIKFGLYDTLDKVTIGIRCKRVNDSVIISVSNPFDPETAYPQKGTGFGLESVKRRLWLLYNQSGLVKTAYQDNLFITTLNIPQV</sequence>
<evidence type="ECO:0000259" key="3">
    <source>
        <dbReference type="Pfam" id="PF06580"/>
    </source>
</evidence>
<dbReference type="Gene3D" id="3.30.565.10">
    <property type="entry name" value="Histidine kinase-like ATPase, C-terminal domain"/>
    <property type="match status" value="1"/>
</dbReference>
<feature type="transmembrane region" description="Helical" evidence="2">
    <location>
        <begin position="25"/>
        <end position="45"/>
    </location>
</feature>
<evidence type="ECO:0000313" key="5">
    <source>
        <dbReference type="Proteomes" id="UP001597118"/>
    </source>
</evidence>
<organism evidence="4 5">
    <name type="scientific">Pseudopedobacter beijingensis</name>
    <dbReference type="NCBI Taxonomy" id="1207056"/>
    <lineage>
        <taxon>Bacteria</taxon>
        <taxon>Pseudomonadati</taxon>
        <taxon>Bacteroidota</taxon>
        <taxon>Sphingobacteriia</taxon>
        <taxon>Sphingobacteriales</taxon>
        <taxon>Sphingobacteriaceae</taxon>
        <taxon>Pseudopedobacter</taxon>
    </lineage>
</organism>
<evidence type="ECO:0000256" key="2">
    <source>
        <dbReference type="SAM" id="Phobius"/>
    </source>
</evidence>
<evidence type="ECO:0000256" key="1">
    <source>
        <dbReference type="SAM" id="Coils"/>
    </source>
</evidence>
<dbReference type="InterPro" id="IPR036890">
    <property type="entry name" value="HATPase_C_sf"/>
</dbReference>
<proteinExistence type="predicted"/>
<keyword evidence="5" id="KW-1185">Reference proteome</keyword>
<dbReference type="InterPro" id="IPR010559">
    <property type="entry name" value="Sig_transdc_His_kin_internal"/>
</dbReference>
<reference evidence="5" key="1">
    <citation type="journal article" date="2019" name="Int. J. Syst. Evol. Microbiol.">
        <title>The Global Catalogue of Microorganisms (GCM) 10K type strain sequencing project: providing services to taxonomists for standard genome sequencing and annotation.</title>
        <authorList>
            <consortium name="The Broad Institute Genomics Platform"/>
            <consortium name="The Broad Institute Genome Sequencing Center for Infectious Disease"/>
            <person name="Wu L."/>
            <person name="Ma J."/>
        </authorList>
    </citation>
    <scope>NUCLEOTIDE SEQUENCE [LARGE SCALE GENOMIC DNA]</scope>
    <source>
        <strain evidence="5">CCUG 53762</strain>
    </source>
</reference>
<comment type="caution">
    <text evidence="4">The sequence shown here is derived from an EMBL/GenBank/DDBJ whole genome shotgun (WGS) entry which is preliminary data.</text>
</comment>
<dbReference type="EC" id="2.7.13.3" evidence="4"/>
<accession>A0ABW4I8Z2</accession>
<dbReference type="SUPFAM" id="SSF55874">
    <property type="entry name" value="ATPase domain of HSP90 chaperone/DNA topoisomerase II/histidine kinase"/>
    <property type="match status" value="1"/>
</dbReference>
<gene>
    <name evidence="4" type="ORF">ACFSAH_04830</name>
</gene>
<name>A0ABW4I8Z2_9SPHI</name>
<keyword evidence="1" id="KW-0175">Coiled coil</keyword>
<dbReference type="PANTHER" id="PTHR34220:SF7">
    <property type="entry name" value="SENSOR HISTIDINE KINASE YPDA"/>
    <property type="match status" value="1"/>
</dbReference>
<evidence type="ECO:0000313" key="4">
    <source>
        <dbReference type="EMBL" id="MFD1629190.1"/>
    </source>
</evidence>
<dbReference type="EMBL" id="JBHUDG010000003">
    <property type="protein sequence ID" value="MFD1629190.1"/>
    <property type="molecule type" value="Genomic_DNA"/>
</dbReference>
<protein>
    <submittedName>
        <fullName evidence="4">Sensor histidine kinase</fullName>
        <ecNumber evidence="4">2.7.13.3</ecNumber>
    </submittedName>
</protein>
<feature type="domain" description="Signal transduction histidine kinase internal region" evidence="3">
    <location>
        <begin position="67"/>
        <end position="145"/>
    </location>
</feature>
<keyword evidence="2" id="KW-0812">Transmembrane</keyword>
<keyword evidence="4" id="KW-0808">Transferase</keyword>
<dbReference type="GO" id="GO:0004673">
    <property type="term" value="F:protein histidine kinase activity"/>
    <property type="evidence" value="ECO:0007669"/>
    <property type="project" value="UniProtKB-EC"/>
</dbReference>
<dbReference type="Pfam" id="PF06580">
    <property type="entry name" value="His_kinase"/>
    <property type="match status" value="1"/>
</dbReference>
<feature type="coiled-coil region" evidence="1">
    <location>
        <begin position="46"/>
        <end position="75"/>
    </location>
</feature>
<keyword evidence="2" id="KW-1133">Transmembrane helix</keyword>
<dbReference type="Proteomes" id="UP001597118">
    <property type="component" value="Unassembled WGS sequence"/>
</dbReference>
<keyword evidence="2" id="KW-0472">Membrane</keyword>
<keyword evidence="4" id="KW-0418">Kinase</keyword>